<evidence type="ECO:0000313" key="3">
    <source>
        <dbReference type="Proteomes" id="UP000598174"/>
    </source>
</evidence>
<protein>
    <recommendedName>
        <fullName evidence="1">TIR domain-containing protein</fullName>
    </recommendedName>
</protein>
<dbReference type="Gene3D" id="3.40.50.10140">
    <property type="entry name" value="Toll/interleukin-1 receptor homology (TIR) domain"/>
    <property type="match status" value="1"/>
</dbReference>
<keyword evidence="3" id="KW-1185">Reference proteome</keyword>
<dbReference type="GO" id="GO:0007165">
    <property type="term" value="P:signal transduction"/>
    <property type="evidence" value="ECO:0007669"/>
    <property type="project" value="InterPro"/>
</dbReference>
<reference evidence="2" key="1">
    <citation type="submission" date="2021-01" db="EMBL/GenBank/DDBJ databases">
        <title>Whole genome shotgun sequence of Actinoplanes ferrugineus NBRC 15555.</title>
        <authorList>
            <person name="Komaki H."/>
            <person name="Tamura T."/>
        </authorList>
    </citation>
    <scope>NUCLEOTIDE SEQUENCE</scope>
    <source>
        <strain evidence="2">NBRC 15555</strain>
    </source>
</reference>
<dbReference type="RefSeq" id="WP_203817547.1">
    <property type="nucleotide sequence ID" value="NZ_BAAABP010000039.1"/>
</dbReference>
<dbReference type="SUPFAM" id="SSF52200">
    <property type="entry name" value="Toll/Interleukin receptor TIR domain"/>
    <property type="match status" value="1"/>
</dbReference>
<dbReference type="Pfam" id="PF13676">
    <property type="entry name" value="TIR_2"/>
    <property type="match status" value="1"/>
</dbReference>
<evidence type="ECO:0000313" key="2">
    <source>
        <dbReference type="EMBL" id="GIE11007.1"/>
    </source>
</evidence>
<evidence type="ECO:0000259" key="1">
    <source>
        <dbReference type="Pfam" id="PF13676"/>
    </source>
</evidence>
<dbReference type="Proteomes" id="UP000598174">
    <property type="component" value="Unassembled WGS sequence"/>
</dbReference>
<dbReference type="InterPro" id="IPR035897">
    <property type="entry name" value="Toll_tir_struct_dom_sf"/>
</dbReference>
<gene>
    <name evidence="2" type="ORF">Afe05nite_28470</name>
</gene>
<dbReference type="InterPro" id="IPR000157">
    <property type="entry name" value="TIR_dom"/>
</dbReference>
<organism evidence="2 3">
    <name type="scientific">Paractinoplanes ferrugineus</name>
    <dbReference type="NCBI Taxonomy" id="113564"/>
    <lineage>
        <taxon>Bacteria</taxon>
        <taxon>Bacillati</taxon>
        <taxon>Actinomycetota</taxon>
        <taxon>Actinomycetes</taxon>
        <taxon>Micromonosporales</taxon>
        <taxon>Micromonosporaceae</taxon>
        <taxon>Paractinoplanes</taxon>
    </lineage>
</organism>
<feature type="domain" description="TIR" evidence="1">
    <location>
        <begin position="4"/>
        <end position="122"/>
    </location>
</feature>
<sequence>MAAVFISYRTPDRAEATALKAGLEKCGHKVWLDSEEIAVGDSIVGKIDEGLDALDYLVLCYSSSGRSAYTDAEWTATLHRQLSGHAVKVLPARLTGGEPPAILAGTRYADLVKDWDQGVADLCAAIR</sequence>
<comment type="caution">
    <text evidence="2">The sequence shown here is derived from an EMBL/GenBank/DDBJ whole genome shotgun (WGS) entry which is preliminary data.</text>
</comment>
<dbReference type="EMBL" id="BOMM01000022">
    <property type="protein sequence ID" value="GIE11007.1"/>
    <property type="molecule type" value="Genomic_DNA"/>
</dbReference>
<name>A0A919J021_9ACTN</name>
<proteinExistence type="predicted"/>
<accession>A0A919J021</accession>
<dbReference type="AlphaFoldDB" id="A0A919J021"/>